<evidence type="ECO:0000313" key="3">
    <source>
        <dbReference type="EMBL" id="MBT0774268.1"/>
    </source>
</evidence>
<feature type="transmembrane region" description="Helical" evidence="2">
    <location>
        <begin position="51"/>
        <end position="73"/>
    </location>
</feature>
<accession>A0ABS5TTZ1</accession>
<comment type="caution">
    <text evidence="3">The sequence shown here is derived from an EMBL/GenBank/DDBJ whole genome shotgun (WGS) entry which is preliminary data.</text>
</comment>
<evidence type="ECO:0008006" key="5">
    <source>
        <dbReference type="Google" id="ProtNLM"/>
    </source>
</evidence>
<feature type="transmembrane region" description="Helical" evidence="2">
    <location>
        <begin position="7"/>
        <end position="31"/>
    </location>
</feature>
<dbReference type="PROSITE" id="PS51257">
    <property type="entry name" value="PROKAR_LIPOPROTEIN"/>
    <property type="match status" value="1"/>
</dbReference>
<name>A0ABS5TTZ1_9ACTN</name>
<dbReference type="EMBL" id="JAHBAY010000027">
    <property type="protein sequence ID" value="MBT0774268.1"/>
    <property type="molecule type" value="Genomic_DNA"/>
</dbReference>
<evidence type="ECO:0000313" key="4">
    <source>
        <dbReference type="Proteomes" id="UP001197247"/>
    </source>
</evidence>
<reference evidence="3 4" key="1">
    <citation type="submission" date="2021-05" db="EMBL/GenBank/DDBJ databases">
        <title>Kineosporia and Streptomyces sp. nov. two new marine actinobacteria isolated from Coral.</title>
        <authorList>
            <person name="Buangrab K."/>
            <person name="Sutthacheep M."/>
            <person name="Yeemin T."/>
            <person name="Harunari E."/>
            <person name="Igarashi Y."/>
            <person name="Kanchanasin P."/>
            <person name="Tanasupawat S."/>
            <person name="Phongsopitanun W."/>
        </authorList>
    </citation>
    <scope>NUCLEOTIDE SEQUENCE [LARGE SCALE GENOMIC DNA]</scope>
    <source>
        <strain evidence="3 4">J2-2</strain>
    </source>
</reference>
<proteinExistence type="predicted"/>
<dbReference type="RefSeq" id="WP_214160807.1">
    <property type="nucleotide sequence ID" value="NZ_JAHBAY010000027.1"/>
</dbReference>
<feature type="transmembrane region" description="Helical" evidence="2">
    <location>
        <begin position="176"/>
        <end position="198"/>
    </location>
</feature>
<keyword evidence="2" id="KW-0472">Membrane</keyword>
<dbReference type="Proteomes" id="UP001197247">
    <property type="component" value="Unassembled WGS sequence"/>
</dbReference>
<gene>
    <name evidence="3" type="ORF">KIH74_35320</name>
</gene>
<sequence length="788" mass="85268">MIRLRPYLRALTAAMILVALVLGCPLLLVGAVGNPLPDWQALQVGDYSDEVLLHLLATIAWGGWAYMTLIIVLETHAQTAKLGHRTTSLLPALPGQHEIVHRLIAAVLLTTPAVATALAQPAAPPPAEPSEPPAHAVSGAGENFRNGQVSVRGAALIRADLHENPPGGSAGQSRTIVFTVGVGTGATLGAGAVTAEMYRRRRRRLAARRPGHTLARITTETASSERELRAAGQLADELRRRLDVALTVLDTQRATAGLNFAQIVAARIDDTRIDLVLAHPESEPAPSPWQTDPLSGHWFLKFTDDELAVLEQPLDRSIAQERIWVWIGTTPEPARPAPTRSAPTADTVTGDAWLLNLIQAPDLVISGPERALDDFAQALTLTAMTTPAPAPGTEASPVIRVHSTDPNLLRAAQMKGPPHGASGRSVIDLIDARRSHRDDRTRAGDGVSVTLLDEDAETRPGRRHLALDSRARLHTNFTAVPLTAAAMAAADVHTVLDLACEPEITAPPPRPEMTEADPALAEDLAAWKATVCSRPRLTVLGPVQVRAAGTIDSRRAWFTEVVVLLWAHPKGLSVERFAECLWPHDALRKATSAMPRQTVGTVRQWLGVDPVSGDPYVPAINPNEGNRRYRVHDVLSDADLARRLYERGLGHGEQGMEDVRAALDLVTGPVLAERRQNGYDWLSETNLLLDLTALITDIAHTYADYCLATGNPAAARDVSLVALKAGGRDDTTYLDLVSAADALQDTTAARRWVQKLLREHDAQVEEDLPPWTADQLHRRARQRREMAS</sequence>
<keyword evidence="2" id="KW-1133">Transmembrane helix</keyword>
<evidence type="ECO:0000256" key="2">
    <source>
        <dbReference type="SAM" id="Phobius"/>
    </source>
</evidence>
<feature type="compositionally biased region" description="Pro residues" evidence="1">
    <location>
        <begin position="122"/>
        <end position="132"/>
    </location>
</feature>
<organism evidence="3 4">
    <name type="scientific">Kineosporia corallincola</name>
    <dbReference type="NCBI Taxonomy" id="2835133"/>
    <lineage>
        <taxon>Bacteria</taxon>
        <taxon>Bacillati</taxon>
        <taxon>Actinomycetota</taxon>
        <taxon>Actinomycetes</taxon>
        <taxon>Kineosporiales</taxon>
        <taxon>Kineosporiaceae</taxon>
        <taxon>Kineosporia</taxon>
    </lineage>
</organism>
<protein>
    <recommendedName>
        <fullName evidence="5">Bacterial transcriptional activator domain-containing protein</fullName>
    </recommendedName>
</protein>
<evidence type="ECO:0000256" key="1">
    <source>
        <dbReference type="SAM" id="MobiDB-lite"/>
    </source>
</evidence>
<feature type="region of interest" description="Disordered" evidence="1">
    <location>
        <begin position="119"/>
        <end position="141"/>
    </location>
</feature>
<keyword evidence="2" id="KW-0812">Transmembrane</keyword>
<keyword evidence="4" id="KW-1185">Reference proteome</keyword>